<keyword evidence="7" id="KW-1185">Reference proteome</keyword>
<dbReference type="InterPro" id="IPR006094">
    <property type="entry name" value="Oxid_FAD_bind_N"/>
</dbReference>
<dbReference type="InterPro" id="IPR036318">
    <property type="entry name" value="FAD-bd_PCMH-like_sf"/>
</dbReference>
<dbReference type="Pfam" id="PF08031">
    <property type="entry name" value="BBE"/>
    <property type="match status" value="1"/>
</dbReference>
<dbReference type="GO" id="GO:0050660">
    <property type="term" value="F:flavin adenine dinucleotide binding"/>
    <property type="evidence" value="ECO:0007669"/>
    <property type="project" value="InterPro"/>
</dbReference>
<dbReference type="GO" id="GO:0016491">
    <property type="term" value="F:oxidoreductase activity"/>
    <property type="evidence" value="ECO:0007669"/>
    <property type="project" value="UniProtKB-KW"/>
</dbReference>
<keyword evidence="3" id="KW-0732">Signal</keyword>
<evidence type="ECO:0000256" key="1">
    <source>
        <dbReference type="ARBA" id="ARBA00005466"/>
    </source>
</evidence>
<evidence type="ECO:0000259" key="4">
    <source>
        <dbReference type="Pfam" id="PF01565"/>
    </source>
</evidence>
<feature type="chain" id="PRO_5034091811" evidence="3">
    <location>
        <begin position="20"/>
        <end position="626"/>
    </location>
</feature>
<evidence type="ECO:0000256" key="3">
    <source>
        <dbReference type="SAM" id="SignalP"/>
    </source>
</evidence>
<evidence type="ECO:0000313" key="6">
    <source>
        <dbReference type="EMBL" id="KAF7350718.1"/>
    </source>
</evidence>
<organism evidence="6 7">
    <name type="scientific">Mycena sanguinolenta</name>
    <dbReference type="NCBI Taxonomy" id="230812"/>
    <lineage>
        <taxon>Eukaryota</taxon>
        <taxon>Fungi</taxon>
        <taxon>Dikarya</taxon>
        <taxon>Basidiomycota</taxon>
        <taxon>Agaricomycotina</taxon>
        <taxon>Agaricomycetes</taxon>
        <taxon>Agaricomycetidae</taxon>
        <taxon>Agaricales</taxon>
        <taxon>Marasmiineae</taxon>
        <taxon>Mycenaceae</taxon>
        <taxon>Mycena</taxon>
    </lineage>
</organism>
<accession>A0A8H6XYL5</accession>
<dbReference type="InterPro" id="IPR012951">
    <property type="entry name" value="BBE"/>
</dbReference>
<dbReference type="EMBL" id="JACAZH010000014">
    <property type="protein sequence ID" value="KAF7350718.1"/>
    <property type="molecule type" value="Genomic_DNA"/>
</dbReference>
<reference evidence="6" key="1">
    <citation type="submission" date="2020-05" db="EMBL/GenBank/DDBJ databases">
        <title>Mycena genomes resolve the evolution of fungal bioluminescence.</title>
        <authorList>
            <person name="Tsai I.J."/>
        </authorList>
    </citation>
    <scope>NUCLEOTIDE SEQUENCE</scope>
    <source>
        <strain evidence="6">160909Yilan</strain>
    </source>
</reference>
<dbReference type="InterPro" id="IPR016169">
    <property type="entry name" value="FAD-bd_PCMH_sub2"/>
</dbReference>
<dbReference type="Gene3D" id="3.30.465.10">
    <property type="match status" value="2"/>
</dbReference>
<protein>
    <submittedName>
        <fullName evidence="6">Cytokinin dehydrogenase 11</fullName>
    </submittedName>
</protein>
<evidence type="ECO:0000313" key="7">
    <source>
        <dbReference type="Proteomes" id="UP000623467"/>
    </source>
</evidence>
<proteinExistence type="inferred from homology"/>
<dbReference type="OrthoDB" id="9983560at2759"/>
<dbReference type="Proteomes" id="UP000623467">
    <property type="component" value="Unassembled WGS sequence"/>
</dbReference>
<dbReference type="PANTHER" id="PTHR13878:SF91">
    <property type="entry name" value="FAD BINDING DOMAIN PROTEIN (AFU_ORTHOLOGUE AFUA_6G12070)-RELATED"/>
    <property type="match status" value="1"/>
</dbReference>
<sequence>MTLPLLSLGLALLVGTAHAQVQSDQVPFSSTGGTTPTDIWTALSARFGDRVLKDVQPFSKPCFANASSAECASIQKLYQNEKARTAQAAGYTWGQWETCQDTGDQCLLDFAVPTDPAATEAGPDSCARGSIPDYFIDVRGPDDIIAAFEFAKETGIPLVVKNTGHDFKGRSSGPNSLALWTHNLKDISYNPAFVAEGCTDAYPGVTAGAGVQFFEAFQFAEENNITLVGGSDATVGLTGGFTMGGGHGVLSPVLGLGVDRVVRLRPDSGRQGSDAKALLVAPVQDRNPRRKIPHSKCLSERGPLLRAPWWYVLASSFSFLLTYPTPFQAAAEPSASSSKPPSSPPPAAPVQVVVVTWAAKSASQTKALWNLIGEHVIEWADAGWGGYSMPELALFVTQRLTKDEAAKSMAPLLAQAETMKEAGVDGAMAMVMEFPSFLPFFTSFMTDAGGNAGAGKVGYSVSLTSRLVPRASFATPDSRTALVDALMAASAVPAPDAPLMIIQITAPTAARPADLAPGRTSVTPAWRDAVYHVTSMGMWNWNATKEEIMGVYDRTSRLMDNVRKVTPDAAYLNEADVYEPNHEASFWGDHYPELATIKMKYDPDRLLDCWQCVGWNPDSERYTCYL</sequence>
<name>A0A8H6XYL5_9AGAR</name>
<dbReference type="PANTHER" id="PTHR13878">
    <property type="entry name" value="GULONOLACTONE OXIDASE"/>
    <property type="match status" value="1"/>
</dbReference>
<dbReference type="Pfam" id="PF01565">
    <property type="entry name" value="FAD_binding_4"/>
    <property type="match status" value="1"/>
</dbReference>
<feature type="signal peptide" evidence="3">
    <location>
        <begin position="1"/>
        <end position="19"/>
    </location>
</feature>
<dbReference type="InterPro" id="IPR050432">
    <property type="entry name" value="FAD-linked_Oxidoreductases_BP"/>
</dbReference>
<comment type="caution">
    <text evidence="6">The sequence shown here is derived from an EMBL/GenBank/DDBJ whole genome shotgun (WGS) entry which is preliminary data.</text>
</comment>
<evidence type="ECO:0000256" key="2">
    <source>
        <dbReference type="ARBA" id="ARBA00023002"/>
    </source>
</evidence>
<feature type="domain" description="Berberine/berberine-like" evidence="5">
    <location>
        <begin position="570"/>
        <end position="606"/>
    </location>
</feature>
<dbReference type="SUPFAM" id="SSF56176">
    <property type="entry name" value="FAD-binding/transporter-associated domain-like"/>
    <property type="match status" value="1"/>
</dbReference>
<evidence type="ECO:0000259" key="5">
    <source>
        <dbReference type="Pfam" id="PF08031"/>
    </source>
</evidence>
<dbReference type="AlphaFoldDB" id="A0A8H6XYL5"/>
<comment type="similarity">
    <text evidence="1">Belongs to the oxygen-dependent FAD-linked oxidoreductase family.</text>
</comment>
<keyword evidence="2" id="KW-0560">Oxidoreductase</keyword>
<gene>
    <name evidence="6" type="ORF">MSAN_01632800</name>
</gene>
<feature type="domain" description="FAD linked oxidase N-terminal" evidence="4">
    <location>
        <begin position="132"/>
        <end position="265"/>
    </location>
</feature>